<feature type="transmembrane region" description="Helical" evidence="2">
    <location>
        <begin position="77"/>
        <end position="99"/>
    </location>
</feature>
<organism evidence="3 4">
    <name type="scientific">Streptomyces galilaeus</name>
    <dbReference type="NCBI Taxonomy" id="33899"/>
    <lineage>
        <taxon>Bacteria</taxon>
        <taxon>Bacillati</taxon>
        <taxon>Actinomycetota</taxon>
        <taxon>Actinomycetes</taxon>
        <taxon>Kitasatosporales</taxon>
        <taxon>Streptomycetaceae</taxon>
        <taxon>Streptomyces</taxon>
    </lineage>
</organism>
<feature type="transmembrane region" description="Helical" evidence="2">
    <location>
        <begin position="136"/>
        <end position="155"/>
    </location>
</feature>
<dbReference type="EMBL" id="JBJVNE010000014">
    <property type="protein sequence ID" value="MFM9649832.1"/>
    <property type="molecule type" value="Genomic_DNA"/>
</dbReference>
<reference evidence="3 4" key="1">
    <citation type="submission" date="2024-12" db="EMBL/GenBank/DDBJ databases">
        <title>Forecasting of Potato common scab and diversities of Pathogenic streptomyces spp. in china.</title>
        <authorList>
            <person name="Handique U."/>
            <person name="Wu J."/>
        </authorList>
    </citation>
    <scope>NUCLEOTIDE SEQUENCE [LARGE SCALE GENOMIC DNA]</scope>
    <source>
        <strain evidence="3 4">ZRIMU1585</strain>
    </source>
</reference>
<keyword evidence="2" id="KW-0472">Membrane</keyword>
<evidence type="ECO:0000256" key="2">
    <source>
        <dbReference type="SAM" id="Phobius"/>
    </source>
</evidence>
<protein>
    <submittedName>
        <fullName evidence="3">Protein transporter Sec31</fullName>
    </submittedName>
</protein>
<proteinExistence type="predicted"/>
<keyword evidence="4" id="KW-1185">Reference proteome</keyword>
<feature type="compositionally biased region" description="Low complexity" evidence="1">
    <location>
        <begin position="216"/>
        <end position="229"/>
    </location>
</feature>
<dbReference type="Proteomes" id="UP001631993">
    <property type="component" value="Unassembled WGS sequence"/>
</dbReference>
<accession>A0ABW9IPC5</accession>
<keyword evidence="2" id="KW-1133">Transmembrane helix</keyword>
<dbReference type="RefSeq" id="WP_369279772.1">
    <property type="nucleotide sequence ID" value="NZ_JBJVMW010000010.1"/>
</dbReference>
<evidence type="ECO:0000313" key="4">
    <source>
        <dbReference type="Proteomes" id="UP001631993"/>
    </source>
</evidence>
<comment type="caution">
    <text evidence="3">The sequence shown here is derived from an EMBL/GenBank/DDBJ whole genome shotgun (WGS) entry which is preliminary data.</text>
</comment>
<feature type="transmembrane region" description="Helical" evidence="2">
    <location>
        <begin position="41"/>
        <end position="65"/>
    </location>
</feature>
<evidence type="ECO:0000313" key="3">
    <source>
        <dbReference type="EMBL" id="MFM9649832.1"/>
    </source>
</evidence>
<feature type="region of interest" description="Disordered" evidence="1">
    <location>
        <begin position="201"/>
        <end position="246"/>
    </location>
</feature>
<feature type="transmembrane region" description="Helical" evidence="2">
    <location>
        <begin position="111"/>
        <end position="130"/>
    </location>
</feature>
<evidence type="ECO:0000256" key="1">
    <source>
        <dbReference type="SAM" id="MobiDB-lite"/>
    </source>
</evidence>
<keyword evidence="2" id="KW-0812">Transmembrane</keyword>
<gene>
    <name evidence="3" type="ORF">ACKI1S_27250</name>
</gene>
<sequence>MKTRHITRQRLVPHTLDGKTRMVPDDETIEIPLPPRDWDQIALNLVTIIVGVLVAACVIWSTVSVGDLLSRVVVAPAAYGAAAVFDLAWIALMLIEWLARHTPSRGGKARIGGWFALAVAMGAVGTHGWLAGDAATGIVGAVVSGLAKGTWTILLDFQAVPLDKRTAAWLEQELAEAGAELSRVPVRRKVNRARALVEAEHRALEARSGSADPDRSGSNPESGSGSPLPTLTGPMTVKDAVRTAKDSGITDPDAVLRYVHTVADANAKPDTVARYLRSA</sequence>
<name>A0ABW9IPC5_STRGJ</name>